<dbReference type="SMART" id="SM00240">
    <property type="entry name" value="FHA"/>
    <property type="match status" value="1"/>
</dbReference>
<reference evidence="3 4" key="1">
    <citation type="journal article" date="2014" name="Int. J. Syst. Evol. Microbiol.">
        <title>Complete genome sequence of Corynebacterium casei LMG S-19264T (=DSM 44701T), isolated from a smear-ripened cheese.</title>
        <authorList>
            <consortium name="US DOE Joint Genome Institute (JGI-PGF)"/>
            <person name="Walter F."/>
            <person name="Albersmeier A."/>
            <person name="Kalinowski J."/>
            <person name="Ruckert C."/>
        </authorList>
    </citation>
    <scope>NUCLEOTIDE SEQUENCE [LARGE SCALE GENOMIC DNA]</scope>
    <source>
        <strain evidence="3 4">NBRC 110095</strain>
    </source>
</reference>
<dbReference type="NCBIfam" id="TIGR03354">
    <property type="entry name" value="VI_FHA"/>
    <property type="match status" value="1"/>
</dbReference>
<dbReference type="Proteomes" id="UP001156870">
    <property type="component" value="Unassembled WGS sequence"/>
</dbReference>
<dbReference type="InterPro" id="IPR008984">
    <property type="entry name" value="SMAD_FHA_dom_sf"/>
</dbReference>
<dbReference type="RefSeq" id="WP_232592949.1">
    <property type="nucleotide sequence ID" value="NZ_BSPD01000039.1"/>
</dbReference>
<evidence type="ECO:0000259" key="2">
    <source>
        <dbReference type="PROSITE" id="PS50006"/>
    </source>
</evidence>
<feature type="domain" description="FHA" evidence="2">
    <location>
        <begin position="28"/>
        <end position="78"/>
    </location>
</feature>
<feature type="compositionally biased region" description="Basic and acidic residues" evidence="1">
    <location>
        <begin position="142"/>
        <end position="153"/>
    </location>
</feature>
<dbReference type="Pfam" id="PF20232">
    <property type="entry name" value="T6SS_FHA_C"/>
    <property type="match status" value="1"/>
</dbReference>
<feature type="compositionally biased region" description="Low complexity" evidence="1">
    <location>
        <begin position="524"/>
        <end position="534"/>
    </location>
</feature>
<dbReference type="AlphaFoldDB" id="A0AA37T5E0"/>
<dbReference type="SUPFAM" id="SSF49879">
    <property type="entry name" value="SMAD/FHA domain"/>
    <property type="match status" value="1"/>
</dbReference>
<comment type="caution">
    <text evidence="3">The sequence shown here is derived from an EMBL/GenBank/DDBJ whole genome shotgun (WGS) entry which is preliminary data.</text>
</comment>
<proteinExistence type="predicted"/>
<evidence type="ECO:0000313" key="4">
    <source>
        <dbReference type="Proteomes" id="UP001156870"/>
    </source>
</evidence>
<dbReference type="InterPro" id="IPR000253">
    <property type="entry name" value="FHA_dom"/>
</dbReference>
<evidence type="ECO:0000256" key="1">
    <source>
        <dbReference type="SAM" id="MobiDB-lite"/>
    </source>
</evidence>
<feature type="compositionally biased region" description="Polar residues" evidence="1">
    <location>
        <begin position="493"/>
        <end position="519"/>
    </location>
</feature>
<dbReference type="Gene3D" id="2.60.200.20">
    <property type="match status" value="1"/>
</dbReference>
<evidence type="ECO:0000313" key="3">
    <source>
        <dbReference type="EMBL" id="GLS26049.1"/>
    </source>
</evidence>
<dbReference type="InterPro" id="IPR046883">
    <property type="entry name" value="T6SS_FHA_C"/>
</dbReference>
<protein>
    <recommendedName>
        <fullName evidence="2">FHA domain-containing protein</fullName>
    </recommendedName>
</protein>
<dbReference type="InterPro" id="IPR017735">
    <property type="entry name" value="T6SS_FHA"/>
</dbReference>
<feature type="compositionally biased region" description="Polar residues" evidence="1">
    <location>
        <begin position="336"/>
        <end position="393"/>
    </location>
</feature>
<feature type="compositionally biased region" description="Low complexity" evidence="1">
    <location>
        <begin position="473"/>
        <end position="490"/>
    </location>
</feature>
<feature type="compositionally biased region" description="Polar residues" evidence="1">
    <location>
        <begin position="271"/>
        <end position="302"/>
    </location>
</feature>
<feature type="region of interest" description="Disordered" evidence="1">
    <location>
        <begin position="132"/>
        <end position="208"/>
    </location>
</feature>
<gene>
    <name evidence="3" type="ORF">GCM10007877_17640</name>
</gene>
<sequence>MELTLVIIEAPEHSNMLNHTKVFPTTGGSFGRSEKNFWVLPDPNRIISSEHANIACAAGQFTLNDVSTNGTYVNDSKSPIGKGKSHTLQNGDIIVCGEYKLKAVLPTEAPKQAAPKAGAGSFLDDADKTTFTSSPAAAQSAAHDDAQSLDKWLDNPAGGHKSDSHASDWGDGFASISDPNQANSLDPLASPPNNTGGLNTGGLSGNYSNSNQFGSDSFSAGGFDSNNFDSNNFDSNNFDSNNFGSSNLDSNSFSSDGFGSNSNADPFSGLNDANVSPPNSGLNSGNDPLSGFSNESPASNGPESWGNDDDWWKEPSVADNTPAINHAVPNVRAEQPKQNTMDTPSPSNPSMGTADGSNFNQARQQPPATKQPPAINNQSQFGNDPAFSHSQISADAHQADPLEGFGGSNVQSNTSAPAEEPAWAQTPPNRPIDDGLIDDGLTDNRANDNKGAAPQGQPLIGGFTATEQTPHAQSPSQQPLNQPLHQQQPPASEWQNAPSQSHSAAGTNSGVALNAQQPTPHAPPSSNNDGSSDSLAALLGIDAARIPANRSLNQEVSEMISETVVRLIDLLRARSAIKNELRVQRTMIKTTDNNPLKFSVLPKDAMNAMFGEQSQSFMSPPQAIKDSFDDLSDHQVAVLSGMRAAYDTMLEQFSPENLERRFNNKGSLISNKSAKNWDSFSAYYKELVADREKTYYRLFGDTFADAYEKQLSDIKATRDFTNKNR</sequence>
<dbReference type="CDD" id="cd00060">
    <property type="entry name" value="FHA"/>
    <property type="match status" value="1"/>
</dbReference>
<dbReference type="EMBL" id="BSPD01000039">
    <property type="protein sequence ID" value="GLS26049.1"/>
    <property type="molecule type" value="Genomic_DNA"/>
</dbReference>
<name>A0AA37T5E0_9GAMM</name>
<feature type="region of interest" description="Disordered" evidence="1">
    <location>
        <begin position="264"/>
        <end position="534"/>
    </location>
</feature>
<keyword evidence="4" id="KW-1185">Reference proteome</keyword>
<accession>A0AA37T5E0</accession>
<dbReference type="PROSITE" id="PS50006">
    <property type="entry name" value="FHA_DOMAIN"/>
    <property type="match status" value="1"/>
</dbReference>
<dbReference type="Pfam" id="PF00498">
    <property type="entry name" value="FHA"/>
    <property type="match status" value="1"/>
</dbReference>
<organism evidence="3 4">
    <name type="scientific">Marinibactrum halimedae</name>
    <dbReference type="NCBI Taxonomy" id="1444977"/>
    <lineage>
        <taxon>Bacteria</taxon>
        <taxon>Pseudomonadati</taxon>
        <taxon>Pseudomonadota</taxon>
        <taxon>Gammaproteobacteria</taxon>
        <taxon>Cellvibrionales</taxon>
        <taxon>Cellvibrionaceae</taxon>
        <taxon>Marinibactrum</taxon>
    </lineage>
</organism>